<evidence type="ECO:0000256" key="1">
    <source>
        <dbReference type="SAM" id="MobiDB-lite"/>
    </source>
</evidence>
<feature type="region of interest" description="Disordered" evidence="1">
    <location>
        <begin position="1"/>
        <end position="37"/>
    </location>
</feature>
<evidence type="ECO:0000313" key="3">
    <source>
        <dbReference type="Proteomes" id="UP000000214"/>
    </source>
</evidence>
<accession>K7RS44</accession>
<evidence type="ECO:0000313" key="2">
    <source>
        <dbReference type="EMBL" id="AFV90844.1"/>
    </source>
</evidence>
<proteinExistence type="predicted"/>
<dbReference type="EMBL" id="CP003493">
    <property type="protein sequence ID" value="AFV90844.1"/>
    <property type="molecule type" value="Genomic_DNA"/>
</dbReference>
<name>K7RS44_ACIA4</name>
<protein>
    <submittedName>
        <fullName evidence="2">Uncharacterized protein</fullName>
    </submittedName>
</protein>
<dbReference type="Proteomes" id="UP000000214">
    <property type="component" value="Chromosome"/>
</dbReference>
<organism evidence="2 3">
    <name type="scientific">Acidipropionibacterium acidipropionici (strain ATCC 4875 / DSM 20272 / JCM 6432 / NBRC 12425 / NCIMB 8070 / 4)</name>
    <name type="common">Propionibacterium acidipropionici</name>
    <dbReference type="NCBI Taxonomy" id="1171373"/>
    <lineage>
        <taxon>Bacteria</taxon>
        <taxon>Bacillati</taxon>
        <taxon>Actinomycetota</taxon>
        <taxon>Actinomycetes</taxon>
        <taxon>Propionibacteriales</taxon>
        <taxon>Propionibacteriaceae</taxon>
        <taxon>Acidipropionibacterium</taxon>
    </lineage>
</organism>
<dbReference type="STRING" id="1171373.PACID_30830"/>
<dbReference type="PATRIC" id="fig|1171373.8.peg.3029"/>
<reference evidence="2 3" key="1">
    <citation type="journal article" date="2012" name="BMC Genomics">
        <title>The genome sequence of Propionibacterium acidipropionici provides insights into its biotechnological and industrial potential.</title>
        <authorList>
            <person name="Parizzi L.P."/>
            <person name="Grassi M.C."/>
            <person name="Llerena L.A."/>
            <person name="Carazzolle M.F."/>
            <person name="Queiroz V.L."/>
            <person name="Lunardi I."/>
            <person name="Zeidler A.F."/>
            <person name="Teixeira P.J."/>
            <person name="Mieczkowski P."/>
            <person name="Rincones J."/>
            <person name="Pereira G.A."/>
        </authorList>
    </citation>
    <scope>NUCLEOTIDE SEQUENCE [LARGE SCALE GENOMIC DNA]</scope>
    <source>
        <strain evidence="3">ATCC 4875 / DSM 20272 / JCM 6432 / NBRC 12425 / NCIMB 8070</strain>
    </source>
</reference>
<gene>
    <name evidence="2" type="ordered locus">PACID_30830</name>
</gene>
<dbReference type="AlphaFoldDB" id="K7RS44"/>
<dbReference type="KEGG" id="pbo:PACID_30830"/>
<sequence>MGILPHESSPECLRYHHRSGSGRGGASKGVTVPYVSP</sequence>
<dbReference type="HOGENOM" id="CLU_3347189_0_0_11"/>